<gene>
    <name evidence="1" type="ORF">NPX13_g3845</name>
</gene>
<organism evidence="1 2">
    <name type="scientific">Xylaria arbuscula</name>
    <dbReference type="NCBI Taxonomy" id="114810"/>
    <lineage>
        <taxon>Eukaryota</taxon>
        <taxon>Fungi</taxon>
        <taxon>Dikarya</taxon>
        <taxon>Ascomycota</taxon>
        <taxon>Pezizomycotina</taxon>
        <taxon>Sordariomycetes</taxon>
        <taxon>Xylariomycetidae</taxon>
        <taxon>Xylariales</taxon>
        <taxon>Xylariaceae</taxon>
        <taxon>Xylaria</taxon>
    </lineage>
</organism>
<evidence type="ECO:0000313" key="2">
    <source>
        <dbReference type="Proteomes" id="UP001148614"/>
    </source>
</evidence>
<name>A0A9W8NHP5_9PEZI</name>
<comment type="caution">
    <text evidence="1">The sequence shown here is derived from an EMBL/GenBank/DDBJ whole genome shotgun (WGS) entry which is preliminary data.</text>
</comment>
<keyword evidence="2" id="KW-1185">Reference proteome</keyword>
<dbReference type="AlphaFoldDB" id="A0A9W8NHP5"/>
<accession>A0A9W8NHP5</accession>
<dbReference type="EMBL" id="JANPWZ010000504">
    <property type="protein sequence ID" value="KAJ3576002.1"/>
    <property type="molecule type" value="Genomic_DNA"/>
</dbReference>
<dbReference type="PANTHER" id="PTHR40788:SF1">
    <property type="entry name" value="IPA PROTEIN"/>
    <property type="match status" value="1"/>
</dbReference>
<proteinExistence type="predicted"/>
<protein>
    <submittedName>
        <fullName evidence="1">Uncharacterized protein</fullName>
    </submittedName>
</protein>
<dbReference type="PANTHER" id="PTHR40788">
    <property type="entry name" value="CLR5 DOMAIN-CONTAINING PROTEIN-RELATED"/>
    <property type="match status" value="1"/>
</dbReference>
<evidence type="ECO:0000313" key="1">
    <source>
        <dbReference type="EMBL" id="KAJ3576002.1"/>
    </source>
</evidence>
<dbReference type="Proteomes" id="UP001148614">
    <property type="component" value="Unassembled WGS sequence"/>
</dbReference>
<sequence>MGWKPGHFVVDYVPLEVVIHGPQYGELVRGDLPAFRRGDILGFPKAELLLKAQACLMSLLHQLAVFILSGETTTAASIVPMMKNHAGEIMPPQATEWKELTTACIFQATDEIELTSPYLLVARFLTATCFRTRPYHITGQFAGWCRWRPSMAFKVQPGLYAKPTQEGQALEAAVLCMYSTRTAITSRIREVYWRTRAPDIVDGGESRDPLLWTLVTISSAPLSSEYLFDEALLSRSLQHHLATSHFQEKERVDVFLYKALADKSAFCEILRSIRWARPRVSCANLEEVWDIIANKYFTPVSDSTISVAEDVLLKFFTLEPPKGPKNLQWLRRHRETRKTLEEFWSALHRLTSIQLEFRDVRNEHEIERILEVITVTQTAEYKQAVLTEEAENLAAFGQRKGTQDRYYNTKIWGGETSTTVPKLARRKIKTRPQQNCENDNIDLDEDGKGSQIQVFDPKETPVPIQTTKRALKMIRFIFPKSLEEVTGSLQWACVVHAMSDLGFVARQAGGSAVLFEAAGQGKIVFHKPHPHTNIASIELQITGARLNKWFGWKRENFVLKETS</sequence>
<reference evidence="1" key="1">
    <citation type="submission" date="2022-07" db="EMBL/GenBank/DDBJ databases">
        <title>Genome Sequence of Xylaria arbuscula.</title>
        <authorList>
            <person name="Buettner E."/>
        </authorList>
    </citation>
    <scope>NUCLEOTIDE SEQUENCE</scope>
    <source>
        <strain evidence="1">VT107</strain>
    </source>
</reference>